<dbReference type="InterPro" id="IPR011009">
    <property type="entry name" value="Kinase-like_dom_sf"/>
</dbReference>
<dbReference type="KEGG" id="sct:SCAT_4849"/>
<dbReference type="InterPro" id="IPR047738">
    <property type="entry name" value="SAV_2336-like_N"/>
</dbReference>
<name>F8JYJ7_STREN</name>
<evidence type="ECO:0000313" key="2">
    <source>
        <dbReference type="EMBL" id="AEW97214.1"/>
    </source>
</evidence>
<keyword evidence="3" id="KW-1185">Reference proteome</keyword>
<feature type="region of interest" description="Disordered" evidence="1">
    <location>
        <begin position="804"/>
        <end position="856"/>
    </location>
</feature>
<reference evidence="3" key="1">
    <citation type="submission" date="2011-12" db="EMBL/GenBank/DDBJ databases">
        <title>Complete genome sequence of Streptomyces cattleya strain DSM 46488.</title>
        <authorList>
            <person name="Ou H.-Y."/>
            <person name="Li P."/>
            <person name="Zhao C."/>
            <person name="O'Hagan D."/>
            <person name="Deng Z."/>
        </authorList>
    </citation>
    <scope>NUCLEOTIDE SEQUENCE [LARGE SCALE GENOMIC DNA]</scope>
    <source>
        <strain evidence="3">ATCC 35852 / DSM 46488 / JCM 4925 / NBRC 14057 / NRRL 8057</strain>
    </source>
</reference>
<dbReference type="eggNOG" id="COG0455">
    <property type="taxonomic scope" value="Bacteria"/>
</dbReference>
<protein>
    <recommendedName>
        <fullName evidence="4">Protein kinase domain-containing protein</fullName>
    </recommendedName>
</protein>
<organism evidence="2 3">
    <name type="scientific">Streptantibioticus cattleyicolor (strain ATCC 35852 / DSM 46488 / JCM 4925 / NBRC 14057 / NRRL 8057)</name>
    <name type="common">Streptomyces cattleya</name>
    <dbReference type="NCBI Taxonomy" id="1003195"/>
    <lineage>
        <taxon>Bacteria</taxon>
        <taxon>Bacillati</taxon>
        <taxon>Actinomycetota</taxon>
        <taxon>Actinomycetes</taxon>
        <taxon>Kitasatosporales</taxon>
        <taxon>Streptomycetaceae</taxon>
        <taxon>Streptantibioticus</taxon>
    </lineage>
</organism>
<dbReference type="STRING" id="1003195.SCATT_48430"/>
<dbReference type="EMBL" id="CP003219">
    <property type="protein sequence ID" value="AEW97214.1"/>
    <property type="molecule type" value="Genomic_DNA"/>
</dbReference>
<dbReference type="NCBIfam" id="NF041121">
    <property type="entry name" value="SAV_2336_NTERM"/>
    <property type="match status" value="1"/>
</dbReference>
<feature type="compositionally biased region" description="Low complexity" evidence="1">
    <location>
        <begin position="53"/>
        <end position="94"/>
    </location>
</feature>
<dbReference type="RefSeq" id="WP_014145553.1">
    <property type="nucleotide sequence ID" value="NC_016111.1"/>
</dbReference>
<dbReference type="PATRIC" id="fig|1003195.11.peg.6277"/>
<dbReference type="Gene3D" id="1.10.510.10">
    <property type="entry name" value="Transferase(Phosphotransferase) domain 1"/>
    <property type="match status" value="1"/>
</dbReference>
<dbReference type="OrthoDB" id="3483427at2"/>
<evidence type="ECO:0000313" key="3">
    <source>
        <dbReference type="Proteomes" id="UP000007842"/>
    </source>
</evidence>
<proteinExistence type="predicted"/>
<gene>
    <name evidence="2" type="ordered locus">SCATT_48430</name>
</gene>
<dbReference type="AlphaFoldDB" id="F8JYJ7"/>
<dbReference type="KEGG" id="scy:SCATT_48430"/>
<evidence type="ECO:0008006" key="4">
    <source>
        <dbReference type="Google" id="ProtNLM"/>
    </source>
</evidence>
<dbReference type="SUPFAM" id="SSF56112">
    <property type="entry name" value="Protein kinase-like (PK-like)"/>
    <property type="match status" value="1"/>
</dbReference>
<feature type="compositionally biased region" description="Pro residues" evidence="1">
    <location>
        <begin position="841"/>
        <end position="852"/>
    </location>
</feature>
<dbReference type="Proteomes" id="UP000007842">
    <property type="component" value="Chromosome"/>
</dbReference>
<dbReference type="eggNOG" id="COG0515">
    <property type="taxonomic scope" value="Bacteria"/>
</dbReference>
<evidence type="ECO:0000256" key="1">
    <source>
        <dbReference type="SAM" id="MobiDB-lite"/>
    </source>
</evidence>
<feature type="region of interest" description="Disordered" evidence="1">
    <location>
        <begin position="53"/>
        <end position="112"/>
    </location>
</feature>
<accession>G8WXR4</accession>
<dbReference type="HOGENOM" id="CLU_003396_0_0_11"/>
<sequence>MPERLRRLLGRCGVELSSVELLDALWLAGRLPADASAPLARAVGPVAGQVAGSGVPGAAPSGGPVPEEAEAGTEPTPGAAAVGALHSGPAVRAPRPAPDAVPPAAPRPARPKALPVRVPEEKALRGTELGLGRSLRPLKQRRPRTRGWELDEAATAAALAETGLPDVVLRPARERWLDLVLVVDDGLSMLLWHRLAVELRALLERLGAFRTVRVFGLDSRCAGGPVLRGRPFAPGSPVLSPAVPADPTGQTLVLVVSDGVGPAWRDGRMWPVLDGWARLGPVAVVHALPARMWPASGIRAADWRVTVRQRGAANAAWTVTDPVLPAELVRFEGMPVPVLEPEPLAVARWARLVASPGGSAVLPLLSREPTVVPRSPAAGAAAPAADPVLRFRNAASPEAYRLAAHLAAVAPVSVPVMRLVQSAVRVETAHLAEVFLGGLMRRTDSSGAGVSPRESGFDFTERDREILLDTVPAAELVGTGRAVSARLAELSGHAPDFPAWLAHPDGLARLPAHARPFALAGQRMMARLGAGVAVERQAPEAGEWPDSLADLLAAASGRRTRRRWERPRTSDPAVVGPFTVRARDSAEFQYSHYLAEDADGDLAVVKVYRNVYSGRATAEREAEALRRMAGRFAPVLVDADTGAARPWVAFRAAGGDDPLGTGLDEIGAEAGALWPRPAFRTLARLLAEGVALCHQEGMVHGALGLSRFRLTASGPWLVGWEHVAIDGRGAGPSGRTATAADDVSALGRVLVAMATGEARNIDYPEVLRAALLLQADDDIDLRDLLLSCASGVPGSRPTARRIADAFAGSPSPPQRPGTELRKPPRPAVGKLGEPSGAAPAEPSPPPAAPGVPDPAELWLPRRRAPWAKATLQRQADQVRTPVAGCHRIAVVGGRRFAGTRTVALVLASFLAAVRGGGVLLLTDDPAALGGPARTPVSLSELASSNWWDVETSAVTHPSGLRVLLVSRRPGTTPEAYARALDAASQGCRILIVDAGSDHAVFPGSATGIQQYVLVPTPGARAELPYPGPGDVVVVSRHHGSEESARDLAGHYTRRGHAVVTLPYDLGLAARRVPDPGLLSAETRQRYLDLALLLAEGFR</sequence>
<feature type="compositionally biased region" description="Pro residues" evidence="1">
    <location>
        <begin position="95"/>
        <end position="108"/>
    </location>
</feature>
<accession>F8JYJ7</accession>